<reference evidence="3" key="1">
    <citation type="submission" date="2023-03" db="EMBL/GenBank/DDBJ databases">
        <title>Massive genome expansion in bonnet fungi (Mycena s.s.) driven by repeated elements and novel gene families across ecological guilds.</title>
        <authorList>
            <consortium name="Lawrence Berkeley National Laboratory"/>
            <person name="Harder C.B."/>
            <person name="Miyauchi S."/>
            <person name="Viragh M."/>
            <person name="Kuo A."/>
            <person name="Thoen E."/>
            <person name="Andreopoulos B."/>
            <person name="Lu D."/>
            <person name="Skrede I."/>
            <person name="Drula E."/>
            <person name="Henrissat B."/>
            <person name="Morin E."/>
            <person name="Kohler A."/>
            <person name="Barry K."/>
            <person name="LaButti K."/>
            <person name="Morin E."/>
            <person name="Salamov A."/>
            <person name="Lipzen A."/>
            <person name="Mereny Z."/>
            <person name="Hegedus B."/>
            <person name="Baldrian P."/>
            <person name="Stursova M."/>
            <person name="Weitz H."/>
            <person name="Taylor A."/>
            <person name="Grigoriev I.V."/>
            <person name="Nagy L.G."/>
            <person name="Martin F."/>
            <person name="Kauserud H."/>
        </authorList>
    </citation>
    <scope>NUCLEOTIDE SEQUENCE</scope>
    <source>
        <strain evidence="3">CBHHK067</strain>
    </source>
</reference>
<sequence>MPPMRTHHTITPAPVRARSPVLGPVLSAGAAALPRGGLQYEACGAHAEPRPFAHMPHTPSRVWGEHVHAAVERISAAAGLRVFPAYASAPPLCAYPPSGYSPLGAYAPFWAHISSCGAISALRGPGASTGSNGVALTQTIEITSTLPPGDAPARHDGHALGAPSTRATTSHTGAIVGGVVGGLALLALVGVLGEEGEEDDGVGGPLAGSSIGGGVLTPFIAGVGAGHHQGQQLQYYDPRAAQYGGYETGSEAGLMGSTASGPTSSSGYPASMSASSPVSQHYPGAAVGYAASSAGGSSSGGGDGREAAQGARPRGRELVAASGGRVRRGRDANADARLGPAWGVAESALAAGKRVGGRGAPGRGARAGPGERGRDAPDPTDVRQYSVLAPQKALDDTPSLLAMYLHPFAFTPVALGFATLLTSTSVHYYWLGPAL</sequence>
<evidence type="ECO:0000313" key="3">
    <source>
        <dbReference type="EMBL" id="KAJ7689822.1"/>
    </source>
</evidence>
<keyword evidence="2" id="KW-0472">Membrane</keyword>
<feature type="region of interest" description="Disordered" evidence="1">
    <location>
        <begin position="353"/>
        <end position="381"/>
    </location>
</feature>
<feature type="region of interest" description="Disordered" evidence="1">
    <location>
        <begin position="291"/>
        <end position="332"/>
    </location>
</feature>
<feature type="transmembrane region" description="Helical" evidence="2">
    <location>
        <begin position="408"/>
        <end position="430"/>
    </location>
</feature>
<organism evidence="3 4">
    <name type="scientific">Mycena rosella</name>
    <name type="common">Pink bonnet</name>
    <name type="synonym">Agaricus rosellus</name>
    <dbReference type="NCBI Taxonomy" id="1033263"/>
    <lineage>
        <taxon>Eukaryota</taxon>
        <taxon>Fungi</taxon>
        <taxon>Dikarya</taxon>
        <taxon>Basidiomycota</taxon>
        <taxon>Agaricomycotina</taxon>
        <taxon>Agaricomycetes</taxon>
        <taxon>Agaricomycetidae</taxon>
        <taxon>Agaricales</taxon>
        <taxon>Marasmiineae</taxon>
        <taxon>Mycenaceae</taxon>
        <taxon>Mycena</taxon>
    </lineage>
</organism>
<dbReference type="AlphaFoldDB" id="A0AAD7GIQ5"/>
<keyword evidence="2" id="KW-1133">Transmembrane helix</keyword>
<accession>A0AAD7GIQ5</accession>
<comment type="caution">
    <text evidence="3">The sequence shown here is derived from an EMBL/GenBank/DDBJ whole genome shotgun (WGS) entry which is preliminary data.</text>
</comment>
<feature type="compositionally biased region" description="Low complexity" evidence="1">
    <location>
        <begin position="257"/>
        <end position="277"/>
    </location>
</feature>
<feature type="compositionally biased region" description="Gly residues" evidence="1">
    <location>
        <begin position="357"/>
        <end position="367"/>
    </location>
</feature>
<dbReference type="EMBL" id="JARKIE010000069">
    <property type="protein sequence ID" value="KAJ7689822.1"/>
    <property type="molecule type" value="Genomic_DNA"/>
</dbReference>
<evidence type="ECO:0000313" key="4">
    <source>
        <dbReference type="Proteomes" id="UP001221757"/>
    </source>
</evidence>
<keyword evidence="4" id="KW-1185">Reference proteome</keyword>
<evidence type="ECO:0000256" key="2">
    <source>
        <dbReference type="SAM" id="Phobius"/>
    </source>
</evidence>
<feature type="region of interest" description="Disordered" evidence="1">
    <location>
        <begin position="254"/>
        <end position="279"/>
    </location>
</feature>
<gene>
    <name evidence="3" type="ORF">B0H17DRAFT_1180099</name>
</gene>
<dbReference type="Proteomes" id="UP001221757">
    <property type="component" value="Unassembled WGS sequence"/>
</dbReference>
<proteinExistence type="predicted"/>
<feature type="compositionally biased region" description="Basic and acidic residues" evidence="1">
    <location>
        <begin position="369"/>
        <end position="381"/>
    </location>
</feature>
<name>A0AAD7GIQ5_MYCRO</name>
<evidence type="ECO:0000256" key="1">
    <source>
        <dbReference type="SAM" id="MobiDB-lite"/>
    </source>
</evidence>
<protein>
    <submittedName>
        <fullName evidence="3">Uncharacterized protein</fullName>
    </submittedName>
</protein>
<keyword evidence="2" id="KW-0812">Transmembrane</keyword>